<accession>A0A1F7UXT7</accession>
<dbReference type="AlphaFoldDB" id="A0A1F7UXT7"/>
<dbReference type="EMBL" id="MGEK01000003">
    <property type="protein sequence ID" value="OGL83085.1"/>
    <property type="molecule type" value="Genomic_DNA"/>
</dbReference>
<comment type="caution">
    <text evidence="3">The sequence shown here is derived from an EMBL/GenBank/DDBJ whole genome shotgun (WGS) entry which is preliminary data.</text>
</comment>
<name>A0A1F7UXT7_9BACT</name>
<evidence type="ECO:0008006" key="5">
    <source>
        <dbReference type="Google" id="ProtNLM"/>
    </source>
</evidence>
<evidence type="ECO:0000256" key="2">
    <source>
        <dbReference type="SAM" id="SignalP"/>
    </source>
</evidence>
<evidence type="ECO:0000313" key="3">
    <source>
        <dbReference type="EMBL" id="OGL83085.1"/>
    </source>
</evidence>
<keyword evidence="1" id="KW-0812">Transmembrane</keyword>
<feature type="transmembrane region" description="Helical" evidence="1">
    <location>
        <begin position="68"/>
        <end position="93"/>
    </location>
</feature>
<keyword evidence="2" id="KW-0732">Signal</keyword>
<dbReference type="Proteomes" id="UP000176846">
    <property type="component" value="Unassembled WGS sequence"/>
</dbReference>
<keyword evidence="1" id="KW-0472">Membrane</keyword>
<feature type="transmembrane region" description="Helical" evidence="1">
    <location>
        <begin position="114"/>
        <end position="136"/>
    </location>
</feature>
<feature type="chain" id="PRO_5009533162" description="TrbC/VIRB2 family protein" evidence="2">
    <location>
        <begin position="27"/>
        <end position="147"/>
    </location>
</feature>
<protein>
    <recommendedName>
        <fullName evidence="5">TrbC/VIRB2 family protein</fullName>
    </recommendedName>
</protein>
<sequence length="147" mass="15619">MKRIINSIILSIVVGSGLLLATPVLAASPAEKCPIDPSVSFANVLRRVACTAGFIPASDTSTPNEGDIARIIGTFINIALGFAGVVFVVLILYGGWLWGSARGNEEQVQEAEKLIRNAVLGIIIVFAVFTISRFVISAMELGFTNRV</sequence>
<evidence type="ECO:0000256" key="1">
    <source>
        <dbReference type="SAM" id="Phobius"/>
    </source>
</evidence>
<proteinExistence type="predicted"/>
<reference evidence="3 4" key="1">
    <citation type="journal article" date="2016" name="Nat. Commun.">
        <title>Thousands of microbial genomes shed light on interconnected biogeochemical processes in an aquifer system.</title>
        <authorList>
            <person name="Anantharaman K."/>
            <person name="Brown C.T."/>
            <person name="Hug L.A."/>
            <person name="Sharon I."/>
            <person name="Castelle C.J."/>
            <person name="Probst A.J."/>
            <person name="Thomas B.C."/>
            <person name="Singh A."/>
            <person name="Wilkins M.J."/>
            <person name="Karaoz U."/>
            <person name="Brodie E.L."/>
            <person name="Williams K.H."/>
            <person name="Hubbard S.S."/>
            <person name="Banfield J.F."/>
        </authorList>
    </citation>
    <scope>NUCLEOTIDE SEQUENCE [LARGE SCALE GENOMIC DNA]</scope>
</reference>
<keyword evidence="1" id="KW-1133">Transmembrane helix</keyword>
<organism evidence="3 4">
    <name type="scientific">Candidatus Uhrbacteria bacterium RIFCSPLOWO2_01_FULL_47_25</name>
    <dbReference type="NCBI Taxonomy" id="1802402"/>
    <lineage>
        <taxon>Bacteria</taxon>
        <taxon>Candidatus Uhriibacteriota</taxon>
    </lineage>
</organism>
<gene>
    <name evidence="3" type="ORF">A2936_05220</name>
</gene>
<evidence type="ECO:0000313" key="4">
    <source>
        <dbReference type="Proteomes" id="UP000176846"/>
    </source>
</evidence>
<feature type="signal peptide" evidence="2">
    <location>
        <begin position="1"/>
        <end position="26"/>
    </location>
</feature>